<gene>
    <name evidence="8" type="ORF">Z969_00195</name>
</gene>
<reference evidence="8 9" key="1">
    <citation type="submission" date="2014-01" db="EMBL/GenBank/DDBJ databases">
        <title>Plasmidome dynamics in the species complex Clostridium novyi sensu lato converts strains of independent lineages into distinctly different pathogens.</title>
        <authorList>
            <person name="Skarin H."/>
            <person name="Segerman B."/>
        </authorList>
    </citation>
    <scope>NUCLEOTIDE SEQUENCE [LARGE SCALE GENOMIC DNA]</scope>
    <source>
        <strain evidence="8 9">4570</strain>
    </source>
</reference>
<dbReference type="PANTHER" id="PTHR30288:SF0">
    <property type="entry name" value="FLAGELLAR HOOK-ASSOCIATED PROTEIN 2"/>
    <property type="match status" value="1"/>
</dbReference>
<dbReference type="Pfam" id="PF02465">
    <property type="entry name" value="FliD_N"/>
    <property type="match status" value="1"/>
</dbReference>
<accession>A0AA89CQ65</accession>
<dbReference type="GO" id="GO:0009424">
    <property type="term" value="C:bacterial-type flagellum hook"/>
    <property type="evidence" value="ECO:0007669"/>
    <property type="project" value="UniProtKB-UniRule"/>
</dbReference>
<dbReference type="EMBL" id="JDRX01000001">
    <property type="protein sequence ID" value="KGN03426.1"/>
    <property type="molecule type" value="Genomic_DNA"/>
</dbReference>
<evidence type="ECO:0000259" key="7">
    <source>
        <dbReference type="Pfam" id="PF07195"/>
    </source>
</evidence>
<evidence type="ECO:0000259" key="6">
    <source>
        <dbReference type="Pfam" id="PF02465"/>
    </source>
</evidence>
<evidence type="ECO:0000256" key="4">
    <source>
        <dbReference type="ARBA" id="ARBA00023143"/>
    </source>
</evidence>
<comment type="subunit">
    <text evidence="2 5">Homopentamer.</text>
</comment>
<dbReference type="InterPro" id="IPR040026">
    <property type="entry name" value="FliD"/>
</dbReference>
<dbReference type="GO" id="GO:0071973">
    <property type="term" value="P:bacterial-type flagellum-dependent cell motility"/>
    <property type="evidence" value="ECO:0007669"/>
    <property type="project" value="TreeGrafter"/>
</dbReference>
<feature type="domain" description="Flagellar hook-associated protein 2 N-terminal" evidence="6">
    <location>
        <begin position="19"/>
        <end position="127"/>
    </location>
</feature>
<name>A0AA89CQ65_CLONO</name>
<evidence type="ECO:0000256" key="2">
    <source>
        <dbReference type="ARBA" id="ARBA00011255"/>
    </source>
</evidence>
<dbReference type="InterPro" id="IPR010809">
    <property type="entry name" value="FliD_C"/>
</dbReference>
<sequence>MGDVGGISNNGNRFIGLATGIDTDAQVKKMLAGEEAKIERVKQQKQYNQWKQEAYVDITKDLRELKDTFLDILSPNETNLIKSSAYVSTKATINNSSENSGIVDVTSLAGAKTGNYKIKVKQMATAAKAEINIDSKNINDELEFNITVNDGKELSVKMNIPKTKNGNIDKKEFVSQLKKYEVDIDGKKKKLSEYVNVDYSELTDKITISSKTTGKNSKIKVEGTSIKNSAITAKVIDGQNAIADITEPGQTEATSVEREENSFTIDNMKYDITGQDANKEISINVKNDTSDSVKKMKKFVEKYNAVLEKVNGKLSEKKNYKFKPLTEAQRKDMKEDEIKKWDEKAKEGMLRNDMDLTNMLSKMRNAFFDKIQDVGIDPSEVGITTSKDYTKKGKIEFNEEKFKNALENNSDKIQDMFTKSSSKTNANDKYKEEGIFCRINHILDEYVGREGIVIKKAGYEGSRWAKDNAISKNMVIQEKKIKDLEKMMFDKQERYYQMFARLETAMNKMNAQASWFATQMGQ</sequence>
<organism evidence="8 9">
    <name type="scientific">Clostridium novyi A str. 4570</name>
    <dbReference type="NCBI Taxonomy" id="1444290"/>
    <lineage>
        <taxon>Bacteria</taxon>
        <taxon>Bacillati</taxon>
        <taxon>Bacillota</taxon>
        <taxon>Clostridia</taxon>
        <taxon>Eubacteriales</taxon>
        <taxon>Clostridiaceae</taxon>
        <taxon>Clostridium</taxon>
    </lineage>
</organism>
<dbReference type="GO" id="GO:0009421">
    <property type="term" value="C:bacterial-type flagellum filament cap"/>
    <property type="evidence" value="ECO:0007669"/>
    <property type="project" value="InterPro"/>
</dbReference>
<dbReference type="InterPro" id="IPR003481">
    <property type="entry name" value="FliD_N"/>
</dbReference>
<comment type="subcellular location">
    <subcellularLocation>
        <location evidence="5">Secreted</location>
    </subcellularLocation>
    <subcellularLocation>
        <location evidence="5">Bacterial flagellum</location>
    </subcellularLocation>
</comment>
<comment type="similarity">
    <text evidence="1 5">Belongs to the FliD family.</text>
</comment>
<evidence type="ECO:0000313" key="9">
    <source>
        <dbReference type="Proteomes" id="UP000030016"/>
    </source>
</evidence>
<dbReference type="PANTHER" id="PTHR30288">
    <property type="entry name" value="FLAGELLAR CAP/ASSEMBLY PROTEIN FLID"/>
    <property type="match status" value="1"/>
</dbReference>
<keyword evidence="4 5" id="KW-0975">Bacterial flagellum</keyword>
<dbReference type="AlphaFoldDB" id="A0AA89CQ65"/>
<comment type="function">
    <text evidence="5">Required for morphogenesis and for the elongation of the flagellar filament by facilitating polymerization of the flagellin monomers at the tip of growing filament. Forms a capping structure, which prevents flagellin subunits (transported through the central channel of the flagellum) from leaking out without polymerization at the distal end.</text>
</comment>
<dbReference type="RefSeq" id="WP_039247778.1">
    <property type="nucleotide sequence ID" value="NZ_JDRX01000001.1"/>
</dbReference>
<dbReference type="Pfam" id="PF07195">
    <property type="entry name" value="FliD_C"/>
    <property type="match status" value="1"/>
</dbReference>
<keyword evidence="5" id="KW-0964">Secreted</keyword>
<comment type="caution">
    <text evidence="8">The sequence shown here is derived from an EMBL/GenBank/DDBJ whole genome shotgun (WGS) entry which is preliminary data.</text>
</comment>
<evidence type="ECO:0000256" key="3">
    <source>
        <dbReference type="ARBA" id="ARBA00023054"/>
    </source>
</evidence>
<evidence type="ECO:0000256" key="1">
    <source>
        <dbReference type="ARBA" id="ARBA00009764"/>
    </source>
</evidence>
<keyword evidence="3" id="KW-0175">Coiled coil</keyword>
<proteinExistence type="inferred from homology"/>
<dbReference type="GO" id="GO:0005576">
    <property type="term" value="C:extracellular region"/>
    <property type="evidence" value="ECO:0007669"/>
    <property type="project" value="UniProtKB-SubCell"/>
</dbReference>
<protein>
    <recommendedName>
        <fullName evidence="5">Flagellar hook-associated protein 2</fullName>
        <shortName evidence="5">HAP2</shortName>
    </recommendedName>
    <alternativeName>
        <fullName evidence="5">Flagellar cap protein</fullName>
    </alternativeName>
</protein>
<dbReference type="Proteomes" id="UP000030016">
    <property type="component" value="Unassembled WGS sequence"/>
</dbReference>
<feature type="domain" description="Flagellar hook-associated protein 2 C-terminal" evidence="7">
    <location>
        <begin position="240"/>
        <end position="511"/>
    </location>
</feature>
<evidence type="ECO:0000256" key="5">
    <source>
        <dbReference type="RuleBase" id="RU362066"/>
    </source>
</evidence>
<dbReference type="GO" id="GO:0007155">
    <property type="term" value="P:cell adhesion"/>
    <property type="evidence" value="ECO:0007669"/>
    <property type="project" value="InterPro"/>
</dbReference>
<evidence type="ECO:0000313" key="8">
    <source>
        <dbReference type="EMBL" id="KGN03426.1"/>
    </source>
</evidence>